<protein>
    <recommendedName>
        <fullName evidence="3">F-box domain-containing protein</fullName>
    </recommendedName>
</protein>
<accession>A0A0C3SCK6</accession>
<evidence type="ECO:0000313" key="2">
    <source>
        <dbReference type="Proteomes" id="UP000053257"/>
    </source>
</evidence>
<proteinExistence type="predicted"/>
<evidence type="ECO:0008006" key="3">
    <source>
        <dbReference type="Google" id="ProtNLM"/>
    </source>
</evidence>
<sequence length="299" mass="34503">MSPRLHTLRLHLCRFHHHPGLESVHFLRPTGMRHVLLSCGSARWEIDLSVLYNIVGKFHRISLLEIYYRHPEAPYFSDVPIHIPEQALKIEHLSIRHVNEFIVDIVSRLEPIVDLTSIKSLSIPLSSLTPFVSSFIKRLPNLTSISYLTNELYMPGDLTKLRLQRITVWSNYFIWSTNSHELPQPSRQLSQWDELLRDLEVLVCTNPTVLELRLKLREYGSCHVPADDVFGQLMDFLLKQDWERLGLIIQSYTSLKTLSLCVSSLKTPYQRLLPALEALAVERLPKSVVSLLEITGRAL</sequence>
<dbReference type="HOGENOM" id="CLU_931003_0_0_1"/>
<keyword evidence="2" id="KW-1185">Reference proteome</keyword>
<gene>
    <name evidence="1" type="ORF">PHLGIDRAFT_12351</name>
</gene>
<evidence type="ECO:0000313" key="1">
    <source>
        <dbReference type="EMBL" id="KIP08900.1"/>
    </source>
</evidence>
<dbReference type="EMBL" id="KN840473">
    <property type="protein sequence ID" value="KIP08900.1"/>
    <property type="molecule type" value="Genomic_DNA"/>
</dbReference>
<dbReference type="AlphaFoldDB" id="A0A0C3SCK6"/>
<name>A0A0C3SCK6_PHLG1</name>
<reference evidence="1 2" key="1">
    <citation type="journal article" date="2014" name="PLoS Genet.">
        <title>Analysis of the Phlebiopsis gigantea genome, transcriptome and secretome provides insight into its pioneer colonization strategies of wood.</title>
        <authorList>
            <person name="Hori C."/>
            <person name="Ishida T."/>
            <person name="Igarashi K."/>
            <person name="Samejima M."/>
            <person name="Suzuki H."/>
            <person name="Master E."/>
            <person name="Ferreira P."/>
            <person name="Ruiz-Duenas F.J."/>
            <person name="Held B."/>
            <person name="Canessa P."/>
            <person name="Larrondo L.F."/>
            <person name="Schmoll M."/>
            <person name="Druzhinina I.S."/>
            <person name="Kubicek C.P."/>
            <person name="Gaskell J.A."/>
            <person name="Kersten P."/>
            <person name="St John F."/>
            <person name="Glasner J."/>
            <person name="Sabat G."/>
            <person name="Splinter BonDurant S."/>
            <person name="Syed K."/>
            <person name="Yadav J."/>
            <person name="Mgbeahuruike A.C."/>
            <person name="Kovalchuk A."/>
            <person name="Asiegbu F.O."/>
            <person name="Lackner G."/>
            <person name="Hoffmeister D."/>
            <person name="Rencoret J."/>
            <person name="Gutierrez A."/>
            <person name="Sun H."/>
            <person name="Lindquist E."/>
            <person name="Barry K."/>
            <person name="Riley R."/>
            <person name="Grigoriev I.V."/>
            <person name="Henrissat B."/>
            <person name="Kues U."/>
            <person name="Berka R.M."/>
            <person name="Martinez A.T."/>
            <person name="Covert S.F."/>
            <person name="Blanchette R.A."/>
            <person name="Cullen D."/>
        </authorList>
    </citation>
    <scope>NUCLEOTIDE SEQUENCE [LARGE SCALE GENOMIC DNA]</scope>
    <source>
        <strain evidence="1 2">11061_1 CR5-6</strain>
    </source>
</reference>
<dbReference type="Proteomes" id="UP000053257">
    <property type="component" value="Unassembled WGS sequence"/>
</dbReference>
<organism evidence="1 2">
    <name type="scientific">Phlebiopsis gigantea (strain 11061_1 CR5-6)</name>
    <name type="common">White-rot fungus</name>
    <name type="synonym">Peniophora gigantea</name>
    <dbReference type="NCBI Taxonomy" id="745531"/>
    <lineage>
        <taxon>Eukaryota</taxon>
        <taxon>Fungi</taxon>
        <taxon>Dikarya</taxon>
        <taxon>Basidiomycota</taxon>
        <taxon>Agaricomycotina</taxon>
        <taxon>Agaricomycetes</taxon>
        <taxon>Polyporales</taxon>
        <taxon>Phanerochaetaceae</taxon>
        <taxon>Phlebiopsis</taxon>
    </lineage>
</organism>